<keyword evidence="4" id="KW-0539">Nucleus</keyword>
<evidence type="ECO:0000256" key="1">
    <source>
        <dbReference type="ARBA" id="ARBA00004604"/>
    </source>
</evidence>
<organism evidence="8 9">
    <name type="scientific">Oncorhynchus mykiss</name>
    <name type="common">Rainbow trout</name>
    <name type="synonym">Salmo gairdneri</name>
    <dbReference type="NCBI Taxonomy" id="8022"/>
    <lineage>
        <taxon>Eukaryota</taxon>
        <taxon>Metazoa</taxon>
        <taxon>Chordata</taxon>
        <taxon>Craniata</taxon>
        <taxon>Vertebrata</taxon>
        <taxon>Euteleostomi</taxon>
        <taxon>Actinopterygii</taxon>
        <taxon>Neopterygii</taxon>
        <taxon>Teleostei</taxon>
        <taxon>Protacanthopterygii</taxon>
        <taxon>Salmoniformes</taxon>
        <taxon>Salmonidae</taxon>
        <taxon>Salmoninae</taxon>
        <taxon>Oncorhynchus</taxon>
    </lineage>
</organism>
<evidence type="ECO:0000313" key="9">
    <source>
        <dbReference type="Proteomes" id="UP000694395"/>
    </source>
</evidence>
<dbReference type="Pfam" id="PF25781">
    <property type="entry name" value="TPR_TEX10"/>
    <property type="match status" value="2"/>
</dbReference>
<sequence length="886" mass="98951">MTKCKKKKRQDDFQKVKLKVGKTKPKADNATNINFRTKGINLTEQLKKDANAPTTHRKLNIKDLLSQLHHYSGTVKQGALVGLRELLTLHPSELDQHLSSLLSEAAAVFTDKDPNVRMSATRLLRFIAQSVPAERTSPFFPLLSAHLSCAMTHIETGIQEDALKVLDVLLDHYPALLAARPALLLTNFLELISHRSTGGGARKGQEGKGRSWALSVNPNRNVTGQQWRLTVLLRLGRFLQAVVEERRAEEGVACVSGDMFSVWNGQGGANAPLELNWEELTYRKGGFQVFEHSGAMPTPHSTFKLRYTEPGAGVSEGLGTGEAVRGFASTLVPLLLDVWVEASASDRSKTDSAHLLTPDAMSLMYQVLSILQLLRKLAPQREYQDTLDVWFRSEYLGDFKQHFMKNFPYGNLDTPKQRRKTDPKSKQSTTIPGQTVEPLALNVLLCQVMVSMVTISQREGQAQEPDAEWLMPLRGFVQETLSSGAKLSQRHLHTLLETVWRMVITQRSRAVTEDLLQAVYVQYQQMNLNLQTRTLLLSFYSRLYLQEHNHTHIARSRVLSRWLAALPLQLSQLGHRNPALSDRLLLSIQAAASRGNKALLNSLHTHACRLYDPQEGSVVLLPAESQQRLVQLLYFLPVMSQGLLANLSRCCTAGRVSAGLAASLIRIIHLRSSLSGWSVGSQDATLRDVDYISFLFSTLTGFSSDELATLQEAGDESVLPPSPLSPLSLYPTPLEQFTHHWDVVERACVCVCIDCVQPFSPSPCREAVWGACVAVLSSIPRLLRLVLQSLRVRDLCEEELPQLAQILSLLLQHTALRNHMLANATLLQHIIQDLTVNTQSTTQPHAGKRNSTTTRYTGPHSKHTVIYSTTCWQTQLYYNTLYRTSQ</sequence>
<evidence type="ECO:0000259" key="7">
    <source>
        <dbReference type="Pfam" id="PF25781"/>
    </source>
</evidence>
<evidence type="ECO:0000256" key="4">
    <source>
        <dbReference type="ARBA" id="ARBA00023242"/>
    </source>
</evidence>
<accession>A0A8C7VNK6</accession>
<evidence type="ECO:0000256" key="3">
    <source>
        <dbReference type="ARBA" id="ARBA00006427"/>
    </source>
</evidence>
<reference evidence="8" key="2">
    <citation type="submission" date="2025-08" db="UniProtKB">
        <authorList>
            <consortium name="Ensembl"/>
        </authorList>
    </citation>
    <scope>IDENTIFICATION</scope>
</reference>
<feature type="domain" description="TEX10-like TPR repeats" evidence="7">
    <location>
        <begin position="763"/>
        <end position="843"/>
    </location>
</feature>
<keyword evidence="9" id="KW-1185">Reference proteome</keyword>
<dbReference type="GO" id="GO:0071339">
    <property type="term" value="C:MLL1 complex"/>
    <property type="evidence" value="ECO:0007669"/>
    <property type="project" value="TreeGrafter"/>
</dbReference>
<dbReference type="GeneTree" id="ENSGT00950000182992"/>
<evidence type="ECO:0000256" key="2">
    <source>
        <dbReference type="ARBA" id="ARBA00004642"/>
    </source>
</evidence>
<dbReference type="SUPFAM" id="SSF48371">
    <property type="entry name" value="ARM repeat"/>
    <property type="match status" value="1"/>
</dbReference>
<dbReference type="Proteomes" id="UP000694395">
    <property type="component" value="Chromosome 2"/>
</dbReference>
<dbReference type="InterPro" id="IPR024679">
    <property type="entry name" value="Ipi1_N"/>
</dbReference>
<protein>
    <submittedName>
        <fullName evidence="8">Testis expressed 10</fullName>
    </submittedName>
</protein>
<dbReference type="GO" id="GO:0005730">
    <property type="term" value="C:nucleolus"/>
    <property type="evidence" value="ECO:0007669"/>
    <property type="project" value="UniProtKB-SubCell"/>
</dbReference>
<dbReference type="InterPro" id="IPR057949">
    <property type="entry name" value="TPR_TEX10"/>
</dbReference>
<dbReference type="PANTHER" id="PTHR16056">
    <property type="entry name" value="REGULATOR OF MICROTUBULE DYNAMICS PROTEIN"/>
    <property type="match status" value="1"/>
</dbReference>
<feature type="domain" description="TEX10-like TPR repeats" evidence="7">
    <location>
        <begin position="558"/>
        <end position="751"/>
    </location>
</feature>
<feature type="region of interest" description="Disordered" evidence="5">
    <location>
        <begin position="410"/>
        <end position="432"/>
    </location>
</feature>
<dbReference type="Gene3D" id="1.25.10.10">
    <property type="entry name" value="Leucine-rich Repeat Variant"/>
    <property type="match status" value="1"/>
</dbReference>
<feature type="domain" description="Pre-rRNA-processing protein Ipi1 N-terminal" evidence="6">
    <location>
        <begin position="136"/>
        <end position="239"/>
    </location>
</feature>
<dbReference type="FunFam" id="1.25.10.10:FF:000164">
    <property type="entry name" value="Testis-expressed sequence 10 protein"/>
    <property type="match status" value="1"/>
</dbReference>
<dbReference type="Ensembl" id="ENSOMYT00000039094.2">
    <property type="protein sequence ID" value="ENSOMYP00000035847.2"/>
    <property type="gene ID" value="ENSOMYG00000016638.2"/>
</dbReference>
<dbReference type="InterPro" id="IPR011989">
    <property type="entry name" value="ARM-like"/>
</dbReference>
<name>A0A8C7VNK6_ONCMY</name>
<evidence type="ECO:0000256" key="5">
    <source>
        <dbReference type="SAM" id="MobiDB-lite"/>
    </source>
</evidence>
<dbReference type="Pfam" id="PF12333">
    <property type="entry name" value="Ipi1_N"/>
    <property type="match status" value="1"/>
</dbReference>
<proteinExistence type="inferred from homology"/>
<evidence type="ECO:0000313" key="8">
    <source>
        <dbReference type="Ensembl" id="ENSOMYP00000035847.2"/>
    </source>
</evidence>
<reference evidence="8" key="3">
    <citation type="submission" date="2025-09" db="UniProtKB">
        <authorList>
            <consortium name="Ensembl"/>
        </authorList>
    </citation>
    <scope>IDENTIFICATION</scope>
</reference>
<dbReference type="InterPro" id="IPR016024">
    <property type="entry name" value="ARM-type_fold"/>
</dbReference>
<comment type="similarity">
    <text evidence="3">Belongs to the IPI1/TEX10 family.</text>
</comment>
<evidence type="ECO:0000259" key="6">
    <source>
        <dbReference type="Pfam" id="PF12333"/>
    </source>
</evidence>
<dbReference type="PANTHER" id="PTHR16056:SF2">
    <property type="entry name" value="TESTIS-EXPRESSED PROTEIN 10"/>
    <property type="match status" value="1"/>
</dbReference>
<dbReference type="AlphaFoldDB" id="A0A8C7VNK6"/>
<comment type="subcellular location">
    <subcellularLocation>
        <location evidence="1">Nucleus</location>
        <location evidence="1">Nucleolus</location>
    </subcellularLocation>
    <subcellularLocation>
        <location evidence="2">Nucleus</location>
        <location evidence="2">Nucleoplasm</location>
    </subcellularLocation>
</comment>
<reference evidence="8" key="1">
    <citation type="submission" date="2020-07" db="EMBL/GenBank/DDBJ databases">
        <title>A long reads based de novo assembly of the rainbow trout Arlee double haploid line genome.</title>
        <authorList>
            <person name="Gao G."/>
            <person name="Palti Y."/>
        </authorList>
    </citation>
    <scope>NUCLEOTIDE SEQUENCE [LARGE SCALE GENOMIC DNA]</scope>
</reference>